<dbReference type="HOGENOM" id="CLU_003953_5_2_1"/>
<evidence type="ECO:0000259" key="1">
    <source>
        <dbReference type="Pfam" id="PF06985"/>
    </source>
</evidence>
<dbReference type="GeneID" id="19238942"/>
<sequence length="785" mass="89547">MSDYDLLFAIRLQNSTIFKKLKHETIDLVDWEHSILCESVFCQLLATFEVPKHRASLVNALYSHLKSKLHLQTAVGYDPCFHLGTVEDIARRTNCRFCCIVHSALAIGSHVAEHDDIHVQYITEEGKFDLVTLGKLGRPEGRVLALGVRIVFCEGPDKAQATIHCGRPINFKRFDLEQVGHWLSLCEQSHEAPCQRNPTKPRGWMPASQSHTFRLIDVRKECVVSRPWQSRYLALSYVWGGIEQLRLEKHSIDTLKVPRSLQKLRDNIPKTIQNAITFVYLIGEKYLWADVLCLVQDDQSSMKDGIQLMNYVYENALATIVAADGSDPHAGLRRLHSNSTHPSTNCVQTMKPGLRLMALGALDVHLKRSKWSSRSWTFQEQLLSRRTVVFVNKQVYFCCRQRIWSEDTCTDKFPDDRLMYEWRVNAISCLAVGSSSNGDLEDDEEPLPLLTNMLEYYGMRELTYECDAINAISGVLNVISTNMGSDFLQGIPVVALDYMVLFQIYGDKKISRDKTPNAGRRARRRRNFPSWSWAGWEALYSWNTHPDVSPIDPTSFNKWLDHRTWIVWYKSIGSDLPKAILEKQPGNKRSRGEIGVFYSRTSQPSLADRFGMLDTLTTVPAASFAIAPAYSTQDLLRFYTVVVILTVSLDIPDRIPWPIHNEYDSNMLHMSDVKPSAAIYDSEGCFSGLLLFDIAGFLGEDGEYELVLLSDSQNSLFNRMDLQDPSRLNPFVSYQAINHDWRLYWVLLLTWNEGVAERRGLGQILRTAVEKSFSPGAQWREIVLG</sequence>
<keyword evidence="3" id="KW-1185">Reference proteome</keyword>
<dbReference type="InterPro" id="IPR010730">
    <property type="entry name" value="HET"/>
</dbReference>
<dbReference type="PANTHER" id="PTHR33112">
    <property type="entry name" value="DOMAIN PROTEIN, PUTATIVE-RELATED"/>
    <property type="match status" value="1"/>
</dbReference>
<dbReference type="AlphaFoldDB" id="U1HY99"/>
<protein>
    <recommendedName>
        <fullName evidence="1">Heterokaryon incompatibility domain-containing protein</fullName>
    </recommendedName>
</protein>
<evidence type="ECO:0000313" key="3">
    <source>
        <dbReference type="Proteomes" id="UP000019373"/>
    </source>
</evidence>
<proteinExistence type="predicted"/>
<dbReference type="Proteomes" id="UP000019373">
    <property type="component" value="Unassembled WGS sequence"/>
</dbReference>
<name>U1HY99_ENDPU</name>
<dbReference type="eggNOG" id="ENOG502SKX3">
    <property type="taxonomic scope" value="Eukaryota"/>
</dbReference>
<reference evidence="3" key="1">
    <citation type="journal article" date="2014" name="BMC Genomics">
        <title>Genome characteristics reveal the impact of lichenization on lichen-forming fungus Endocarpon pusillum Hedwig (Verrucariales, Ascomycota).</title>
        <authorList>
            <person name="Wang Y.-Y."/>
            <person name="Liu B."/>
            <person name="Zhang X.-Y."/>
            <person name="Zhou Q.-M."/>
            <person name="Zhang T."/>
            <person name="Li H."/>
            <person name="Yu Y.-F."/>
            <person name="Zhang X.-L."/>
            <person name="Hao X.-Y."/>
            <person name="Wang M."/>
            <person name="Wang L."/>
            <person name="Wei J.-C."/>
        </authorList>
    </citation>
    <scope>NUCLEOTIDE SEQUENCE [LARGE SCALE GENOMIC DNA]</scope>
    <source>
        <strain evidence="3">Z07020 / HMAS-L-300199</strain>
    </source>
</reference>
<dbReference type="OMA" id="WINICEI"/>
<dbReference type="PANTHER" id="PTHR33112:SF12">
    <property type="entry name" value="HETEROKARYON INCOMPATIBILITY DOMAIN-CONTAINING PROTEIN"/>
    <property type="match status" value="1"/>
</dbReference>
<organism evidence="2 3">
    <name type="scientific">Endocarpon pusillum (strain Z07020 / HMAS-L-300199)</name>
    <name type="common">Lichen-forming fungus</name>
    <dbReference type="NCBI Taxonomy" id="1263415"/>
    <lineage>
        <taxon>Eukaryota</taxon>
        <taxon>Fungi</taxon>
        <taxon>Dikarya</taxon>
        <taxon>Ascomycota</taxon>
        <taxon>Pezizomycotina</taxon>
        <taxon>Eurotiomycetes</taxon>
        <taxon>Chaetothyriomycetidae</taxon>
        <taxon>Verrucariales</taxon>
        <taxon>Verrucariaceae</taxon>
        <taxon>Endocarpon</taxon>
    </lineage>
</organism>
<dbReference type="Pfam" id="PF06985">
    <property type="entry name" value="HET"/>
    <property type="match status" value="1"/>
</dbReference>
<feature type="domain" description="Heterokaryon incompatibility" evidence="1">
    <location>
        <begin position="232"/>
        <end position="380"/>
    </location>
</feature>
<gene>
    <name evidence="2" type="ORF">EPUS_03907</name>
</gene>
<accession>U1HY99</accession>
<dbReference type="OrthoDB" id="405906at2759"/>
<dbReference type="RefSeq" id="XP_007799853.1">
    <property type="nucleotide sequence ID" value="XM_007801662.1"/>
</dbReference>
<dbReference type="EMBL" id="KE720876">
    <property type="protein sequence ID" value="ERF74469.1"/>
    <property type="molecule type" value="Genomic_DNA"/>
</dbReference>
<evidence type="ECO:0000313" key="2">
    <source>
        <dbReference type="EMBL" id="ERF74469.1"/>
    </source>
</evidence>